<dbReference type="InterPro" id="IPR036388">
    <property type="entry name" value="WH-like_DNA-bd_sf"/>
</dbReference>
<gene>
    <name evidence="2" type="ORF">DK427_11185</name>
</gene>
<reference evidence="2 3" key="1">
    <citation type="submission" date="2018-05" db="EMBL/GenBank/DDBJ databases">
        <title>Complete Genome Sequence of Methylobacterium sp. 17Sr1-43.</title>
        <authorList>
            <person name="Srinivasan S."/>
        </authorList>
    </citation>
    <scope>NUCLEOTIDE SEQUENCE [LARGE SCALE GENOMIC DNA]</scope>
    <source>
        <strain evidence="2 3">17Sr1-43</strain>
    </source>
</reference>
<dbReference type="EMBL" id="CP029551">
    <property type="protein sequence ID" value="AWN36214.1"/>
    <property type="molecule type" value="Genomic_DNA"/>
</dbReference>
<dbReference type="InterPro" id="IPR036390">
    <property type="entry name" value="WH_DNA-bd_sf"/>
</dbReference>
<dbReference type="InterPro" id="IPR012318">
    <property type="entry name" value="HTH_CRP"/>
</dbReference>
<keyword evidence="3" id="KW-1185">Reference proteome</keyword>
<organism evidence="2 3">
    <name type="scientific">Methylobacterium radiodurans</name>
    <dbReference type="NCBI Taxonomy" id="2202828"/>
    <lineage>
        <taxon>Bacteria</taxon>
        <taxon>Pseudomonadati</taxon>
        <taxon>Pseudomonadota</taxon>
        <taxon>Alphaproteobacteria</taxon>
        <taxon>Hyphomicrobiales</taxon>
        <taxon>Methylobacteriaceae</taxon>
        <taxon>Methylobacterium</taxon>
    </lineage>
</organism>
<dbReference type="KEGG" id="meti:DK427_11185"/>
<dbReference type="Pfam" id="PF13545">
    <property type="entry name" value="HTH_Crp_2"/>
    <property type="match status" value="1"/>
</dbReference>
<dbReference type="AlphaFoldDB" id="A0A2U8VR81"/>
<sequence length="130" mass="14517">MRACLGDPLAQCLLSSPHVRLLRSWLILSISPVQNQPVRSQVAHLFCELSLKLQAVGLADHYRCPLPITQVDLADVLGLTSVHINRVLREMRSLALITLCEQTLVIEALDELLRIAEFDPAYLQLEPQVA</sequence>
<evidence type="ECO:0000259" key="1">
    <source>
        <dbReference type="PROSITE" id="PS51063"/>
    </source>
</evidence>
<feature type="domain" description="HTH crp-type" evidence="1">
    <location>
        <begin position="36"/>
        <end position="110"/>
    </location>
</feature>
<name>A0A2U8VR81_9HYPH</name>
<dbReference type="OrthoDB" id="7584044at2"/>
<accession>A0A2U8VR81</accession>
<proteinExistence type="predicted"/>
<dbReference type="Gene3D" id="1.10.10.10">
    <property type="entry name" value="Winged helix-like DNA-binding domain superfamily/Winged helix DNA-binding domain"/>
    <property type="match status" value="1"/>
</dbReference>
<dbReference type="Proteomes" id="UP000246058">
    <property type="component" value="Chromosome"/>
</dbReference>
<dbReference type="GO" id="GO:0006355">
    <property type="term" value="P:regulation of DNA-templated transcription"/>
    <property type="evidence" value="ECO:0007669"/>
    <property type="project" value="InterPro"/>
</dbReference>
<evidence type="ECO:0000313" key="2">
    <source>
        <dbReference type="EMBL" id="AWN36214.1"/>
    </source>
</evidence>
<dbReference type="GO" id="GO:0003677">
    <property type="term" value="F:DNA binding"/>
    <property type="evidence" value="ECO:0007669"/>
    <property type="project" value="InterPro"/>
</dbReference>
<dbReference type="PROSITE" id="PS51063">
    <property type="entry name" value="HTH_CRP_2"/>
    <property type="match status" value="1"/>
</dbReference>
<evidence type="ECO:0000313" key="3">
    <source>
        <dbReference type="Proteomes" id="UP000246058"/>
    </source>
</evidence>
<dbReference type="SUPFAM" id="SSF46785">
    <property type="entry name" value="Winged helix' DNA-binding domain"/>
    <property type="match status" value="1"/>
</dbReference>
<protein>
    <recommendedName>
        <fullName evidence="1">HTH crp-type domain-containing protein</fullName>
    </recommendedName>
</protein>